<evidence type="ECO:0000313" key="3">
    <source>
        <dbReference type="Proteomes" id="UP000678393"/>
    </source>
</evidence>
<sequence length="208" mass="24634">MTRNGLDYMLYGGSLIGSYRHHGLVPWDDDVDVLVPYSNKSVLNEVLSSVSPQHVLNKDWDFTWKLFSVKADEIRGYSWKWPYLDIFFYAENETHIWDVAQQYKQNYVFPKNIVFPLKRRPFMGLRLLTPAKPRSVIDTNYNITLCQSGKWIHKWERYGTETSVSCSELYFKFPFVFRTFQKGGCNESLFHNDTLIGYYFEEDTPCDR</sequence>
<evidence type="ECO:0000259" key="1">
    <source>
        <dbReference type="Pfam" id="PF04991"/>
    </source>
</evidence>
<proteinExistence type="predicted"/>
<comment type="caution">
    <text evidence="2">The sequence shown here is derived from an EMBL/GenBank/DDBJ whole genome shotgun (WGS) entry which is preliminary data.</text>
</comment>
<name>A0A8S3YGH5_9EUPU</name>
<dbReference type="EMBL" id="CAJHNH020000012">
    <property type="protein sequence ID" value="CAG5114581.1"/>
    <property type="molecule type" value="Genomic_DNA"/>
</dbReference>
<gene>
    <name evidence="2" type="ORF">CUNI_LOCUS139</name>
</gene>
<feature type="domain" description="LicD/FKTN/FKRP nucleotidyltransferase" evidence="1">
    <location>
        <begin position="3"/>
        <end position="49"/>
    </location>
</feature>
<dbReference type="InterPro" id="IPR007074">
    <property type="entry name" value="LicD/FKTN/FKRP_NTP_transf"/>
</dbReference>
<dbReference type="GO" id="GO:0009100">
    <property type="term" value="P:glycoprotein metabolic process"/>
    <property type="evidence" value="ECO:0007669"/>
    <property type="project" value="UniProtKB-ARBA"/>
</dbReference>
<protein>
    <recommendedName>
        <fullName evidence="1">LicD/FKTN/FKRP nucleotidyltransferase domain-containing protein</fullName>
    </recommendedName>
</protein>
<keyword evidence="3" id="KW-1185">Reference proteome</keyword>
<dbReference type="Proteomes" id="UP000678393">
    <property type="component" value="Unassembled WGS sequence"/>
</dbReference>
<dbReference type="Pfam" id="PF04991">
    <property type="entry name" value="LicD"/>
    <property type="match status" value="1"/>
</dbReference>
<accession>A0A8S3YGH5</accession>
<dbReference type="AlphaFoldDB" id="A0A8S3YGH5"/>
<dbReference type="InterPro" id="IPR052942">
    <property type="entry name" value="LPS_cholinephosphotransferase"/>
</dbReference>
<organism evidence="2 3">
    <name type="scientific">Candidula unifasciata</name>
    <dbReference type="NCBI Taxonomy" id="100452"/>
    <lineage>
        <taxon>Eukaryota</taxon>
        <taxon>Metazoa</taxon>
        <taxon>Spiralia</taxon>
        <taxon>Lophotrochozoa</taxon>
        <taxon>Mollusca</taxon>
        <taxon>Gastropoda</taxon>
        <taxon>Heterobranchia</taxon>
        <taxon>Euthyneura</taxon>
        <taxon>Panpulmonata</taxon>
        <taxon>Eupulmonata</taxon>
        <taxon>Stylommatophora</taxon>
        <taxon>Helicina</taxon>
        <taxon>Helicoidea</taxon>
        <taxon>Geomitridae</taxon>
        <taxon>Candidula</taxon>
    </lineage>
</organism>
<dbReference type="PANTHER" id="PTHR43404:SF2">
    <property type="entry name" value="LIPOPOLYSACCHARIDE CHOLINEPHOSPHOTRANSFERASE LICD"/>
    <property type="match status" value="1"/>
</dbReference>
<dbReference type="OrthoDB" id="419198at2759"/>
<dbReference type="PANTHER" id="PTHR43404">
    <property type="entry name" value="LIPOPOLYSACCHARIDE CHOLINEPHOSPHOTRANSFERASE LICD"/>
    <property type="match status" value="1"/>
</dbReference>
<reference evidence="2" key="1">
    <citation type="submission" date="2021-04" db="EMBL/GenBank/DDBJ databases">
        <authorList>
            <consortium name="Molecular Ecology Group"/>
        </authorList>
    </citation>
    <scope>NUCLEOTIDE SEQUENCE</scope>
</reference>
<evidence type="ECO:0000313" key="2">
    <source>
        <dbReference type="EMBL" id="CAG5114581.1"/>
    </source>
</evidence>